<evidence type="ECO:0000256" key="19">
    <source>
        <dbReference type="SAM" id="SignalP"/>
    </source>
</evidence>
<keyword evidence="9" id="KW-0136">Cellulose degradation</keyword>
<dbReference type="GO" id="GO:0005576">
    <property type="term" value="C:extracellular region"/>
    <property type="evidence" value="ECO:0007669"/>
    <property type="project" value="UniProtKB-SubCell"/>
</dbReference>
<keyword evidence="12" id="KW-0326">Glycosidase</keyword>
<dbReference type="PRINTS" id="PR00133">
    <property type="entry name" value="GLHYDRLASE3"/>
</dbReference>
<dbReference type="SUPFAM" id="SSF52279">
    <property type="entry name" value="Beta-D-glucan exohydrolase, C-terminal domain"/>
    <property type="match status" value="1"/>
</dbReference>
<protein>
    <recommendedName>
        <fullName evidence="15">Probable beta-glucosidase M</fullName>
        <ecNumber evidence="5">3.2.1.21</ecNumber>
    </recommendedName>
    <alternativeName>
        <fullName evidence="16">Beta-D-glucoside glucohydrolase M</fullName>
    </alternativeName>
    <alternativeName>
        <fullName evidence="17">Cellobiase M</fullName>
    </alternativeName>
    <alternativeName>
        <fullName evidence="18">Gentiobiase M</fullName>
    </alternativeName>
</protein>
<dbReference type="Pfam" id="PF14310">
    <property type="entry name" value="Fn3-like"/>
    <property type="match status" value="1"/>
</dbReference>
<evidence type="ECO:0000256" key="16">
    <source>
        <dbReference type="ARBA" id="ARBA00041282"/>
    </source>
</evidence>
<gene>
    <name evidence="21" type="ORF">BGW36DRAFT_289661</name>
</gene>
<dbReference type="GO" id="GO:0008422">
    <property type="term" value="F:beta-glucosidase activity"/>
    <property type="evidence" value="ECO:0007669"/>
    <property type="project" value="UniProtKB-EC"/>
</dbReference>
<dbReference type="GeneID" id="70240978"/>
<dbReference type="InterPro" id="IPR013783">
    <property type="entry name" value="Ig-like_fold"/>
</dbReference>
<evidence type="ECO:0000313" key="21">
    <source>
        <dbReference type="EMBL" id="KAH8701551.1"/>
    </source>
</evidence>
<evidence type="ECO:0000256" key="6">
    <source>
        <dbReference type="ARBA" id="ARBA00022525"/>
    </source>
</evidence>
<dbReference type="EMBL" id="JAJTJA010000003">
    <property type="protein sequence ID" value="KAH8701551.1"/>
    <property type="molecule type" value="Genomic_DNA"/>
</dbReference>
<evidence type="ECO:0000256" key="7">
    <source>
        <dbReference type="ARBA" id="ARBA00022729"/>
    </source>
</evidence>
<evidence type="ECO:0000256" key="4">
    <source>
        <dbReference type="ARBA" id="ARBA00005336"/>
    </source>
</evidence>
<reference evidence="21" key="1">
    <citation type="submission" date="2021-12" db="EMBL/GenBank/DDBJ databases">
        <title>Convergent genome expansion in fungi linked to evolution of root-endophyte symbiosis.</title>
        <authorList>
            <consortium name="DOE Joint Genome Institute"/>
            <person name="Ke Y.-H."/>
            <person name="Bonito G."/>
            <person name="Liao H.-L."/>
            <person name="Looney B."/>
            <person name="Rojas-Flechas A."/>
            <person name="Nash J."/>
            <person name="Hameed K."/>
            <person name="Schadt C."/>
            <person name="Martin F."/>
            <person name="Crous P.W."/>
            <person name="Miettinen O."/>
            <person name="Magnuson J.K."/>
            <person name="Labbe J."/>
            <person name="Jacobson D."/>
            <person name="Doktycz M.J."/>
            <person name="Veneault-Fourrey C."/>
            <person name="Kuo A."/>
            <person name="Mondo S."/>
            <person name="Calhoun S."/>
            <person name="Riley R."/>
            <person name="Ohm R."/>
            <person name="LaButti K."/>
            <person name="Andreopoulos B."/>
            <person name="Pangilinan J."/>
            <person name="Nolan M."/>
            <person name="Tritt A."/>
            <person name="Clum A."/>
            <person name="Lipzen A."/>
            <person name="Daum C."/>
            <person name="Barry K."/>
            <person name="Grigoriev I.V."/>
            <person name="Vilgalys R."/>
        </authorList>
    </citation>
    <scope>NUCLEOTIDE SEQUENCE</scope>
    <source>
        <strain evidence="21">PMI_201</strain>
    </source>
</reference>
<evidence type="ECO:0000256" key="5">
    <source>
        <dbReference type="ARBA" id="ARBA00012744"/>
    </source>
</evidence>
<evidence type="ECO:0000256" key="11">
    <source>
        <dbReference type="ARBA" id="ARBA00023277"/>
    </source>
</evidence>
<organism evidence="21 22">
    <name type="scientific">Talaromyces proteolyticus</name>
    <dbReference type="NCBI Taxonomy" id="1131652"/>
    <lineage>
        <taxon>Eukaryota</taxon>
        <taxon>Fungi</taxon>
        <taxon>Dikarya</taxon>
        <taxon>Ascomycota</taxon>
        <taxon>Pezizomycotina</taxon>
        <taxon>Eurotiomycetes</taxon>
        <taxon>Eurotiomycetidae</taxon>
        <taxon>Eurotiales</taxon>
        <taxon>Trichocomaceae</taxon>
        <taxon>Talaromyces</taxon>
        <taxon>Talaromyces sect. Bacilispori</taxon>
    </lineage>
</organism>
<dbReference type="RefSeq" id="XP_046074927.1">
    <property type="nucleotide sequence ID" value="XM_046210691.1"/>
</dbReference>
<dbReference type="InterPro" id="IPR001764">
    <property type="entry name" value="Glyco_hydro_3_N"/>
</dbReference>
<evidence type="ECO:0000256" key="17">
    <source>
        <dbReference type="ARBA" id="ARBA00041589"/>
    </source>
</evidence>
<sequence>MWKRNRIQVLLAIVLLAFSQLAIGDTAASSALAASATAAQSLVSEATSTIAAETNGSSTSSNSISTVLAHLTDSIGDLAEAISRAAQEAEQQFLKLLDPELFYSYGGSPPVYPTPEGSGAGAWASAYDRARGLLANMSTEEKAGILSGALDANGCSGFSGAVSRLGFPGICLNDAESGVRTAELVNGYPAQIHVGASWNRNLTFKRAQEVAREFKAKGVNVMLGPVIGPLGRIAKGGRNWEGFSNDPYLAGELVAPTVSGIQQSVIACAKHFIVNEQETNRMPFLVGLLGLFNQSVSSNIDDRTMHELYLWPWYDAVKAGLGSAMCSYNRINNSYACQNSKIINGYLKTELGFQGFVVSDWYAQQTGIASANAGLDMAMPNSRFWGLDQLSIAVSNGSVNSSRLDDMVTRVLASWYRFAPFDNPGIANYASTDARVQASAPILFQSAVEGHVLVKNINGILPLKTPRVLSVFGYDADAGFNTSSDDSTLYDFGIPNAKEYPNGDSFSGLDMDFYMAEIVPDGDAGPPVALNGTLKTGGGSGAITPTISIAPYDALVQQAMQDNTTLFSDFTSLNPKVNTSTDACLVFINALASESWDRSTLADAYSDTLVLNVASQCSSTIVVIHNAGLRLVDQWIEHDNVSAVIFAHLPGQESGSSLTEILYGRQSPSGRLPYTVAKTESDYGNLLGPTLPDSENIFYSQSNFTEGLYIDYKHFIENGITPRFEFGYGLTYSEFTYTGLNVILNSSVDTSFLPPDSDTTGDASPEGGLASLYDVIATVQANVANIGNVTAAEVAQLYIGIPKSGLPKALRGFDKLLIEPGGSVSASFSLRRRDLSTWDAVQQQWVLPRGTYSVMVGKSVLDIQLNGTIVLSA</sequence>
<dbReference type="Gene3D" id="3.20.20.300">
    <property type="entry name" value="Glycoside hydrolase, family 3, N-terminal domain"/>
    <property type="match status" value="1"/>
</dbReference>
<feature type="chain" id="PRO_5042167819" description="Probable beta-glucosidase M" evidence="19">
    <location>
        <begin position="25"/>
        <end position="873"/>
    </location>
</feature>
<evidence type="ECO:0000256" key="10">
    <source>
        <dbReference type="ARBA" id="ARBA00023180"/>
    </source>
</evidence>
<evidence type="ECO:0000256" key="18">
    <source>
        <dbReference type="ARBA" id="ARBA00041805"/>
    </source>
</evidence>
<feature type="signal peptide" evidence="19">
    <location>
        <begin position="1"/>
        <end position="24"/>
    </location>
</feature>
<evidence type="ECO:0000256" key="15">
    <source>
        <dbReference type="ARBA" id="ARBA00039571"/>
    </source>
</evidence>
<feature type="domain" description="Fibronectin type III-like" evidence="20">
    <location>
        <begin position="793"/>
        <end position="860"/>
    </location>
</feature>
<dbReference type="SMART" id="SM01217">
    <property type="entry name" value="Fn3_like"/>
    <property type="match status" value="1"/>
</dbReference>
<dbReference type="SUPFAM" id="SSF51445">
    <property type="entry name" value="(Trans)glycosidases"/>
    <property type="match status" value="1"/>
</dbReference>
<keyword evidence="13" id="KW-0624">Polysaccharide degradation</keyword>
<proteinExistence type="inferred from homology"/>
<dbReference type="FunFam" id="3.20.20.300:FF:000002">
    <property type="entry name" value="Probable beta-glucosidase"/>
    <property type="match status" value="1"/>
</dbReference>
<evidence type="ECO:0000256" key="13">
    <source>
        <dbReference type="ARBA" id="ARBA00023326"/>
    </source>
</evidence>
<evidence type="ECO:0000256" key="2">
    <source>
        <dbReference type="ARBA" id="ARBA00004613"/>
    </source>
</evidence>
<dbReference type="InterPro" id="IPR017853">
    <property type="entry name" value="GH"/>
</dbReference>
<dbReference type="InterPro" id="IPR026891">
    <property type="entry name" value="Fn3-like"/>
</dbReference>
<evidence type="ECO:0000256" key="14">
    <source>
        <dbReference type="ARBA" id="ARBA00024983"/>
    </source>
</evidence>
<comment type="function">
    <text evidence="14">Beta-glucosidases are one of a number of cellulolytic enzymes involved in the degradation of cellulosic biomass. Catalyzes the last step releasing glucose from the inhibitory cellobiose.</text>
</comment>
<name>A0AAD4KWD0_9EURO</name>
<dbReference type="PANTHER" id="PTHR42715">
    <property type="entry name" value="BETA-GLUCOSIDASE"/>
    <property type="match status" value="1"/>
</dbReference>
<dbReference type="EC" id="3.2.1.21" evidence="5"/>
<evidence type="ECO:0000256" key="8">
    <source>
        <dbReference type="ARBA" id="ARBA00022801"/>
    </source>
</evidence>
<evidence type="ECO:0000256" key="12">
    <source>
        <dbReference type="ARBA" id="ARBA00023295"/>
    </source>
</evidence>
<comment type="pathway">
    <text evidence="3">Glycan metabolism; cellulose degradation.</text>
</comment>
<keyword evidence="11" id="KW-0119">Carbohydrate metabolism</keyword>
<comment type="similarity">
    <text evidence="4">Belongs to the glycosyl hydrolase 3 family.</text>
</comment>
<dbReference type="InterPro" id="IPR036881">
    <property type="entry name" value="Glyco_hydro_3_C_sf"/>
</dbReference>
<dbReference type="InterPro" id="IPR050288">
    <property type="entry name" value="Cellulose_deg_GH3"/>
</dbReference>
<keyword evidence="10" id="KW-0325">Glycoprotein</keyword>
<keyword evidence="7 19" id="KW-0732">Signal</keyword>
<keyword evidence="6" id="KW-0964">Secreted</keyword>
<dbReference type="InterPro" id="IPR036962">
    <property type="entry name" value="Glyco_hydro_3_N_sf"/>
</dbReference>
<comment type="catalytic activity">
    <reaction evidence="1">
        <text>Hydrolysis of terminal, non-reducing beta-D-glucosyl residues with release of beta-D-glucose.</text>
        <dbReference type="EC" id="3.2.1.21"/>
    </reaction>
</comment>
<dbReference type="InterPro" id="IPR002772">
    <property type="entry name" value="Glyco_hydro_3_C"/>
</dbReference>
<comment type="subcellular location">
    <subcellularLocation>
        <location evidence="2">Secreted</location>
    </subcellularLocation>
</comment>
<dbReference type="Pfam" id="PF01915">
    <property type="entry name" value="Glyco_hydro_3_C"/>
    <property type="match status" value="1"/>
</dbReference>
<accession>A0AAD4KWD0</accession>
<evidence type="ECO:0000256" key="9">
    <source>
        <dbReference type="ARBA" id="ARBA00023001"/>
    </source>
</evidence>
<dbReference type="GO" id="GO:0030245">
    <property type="term" value="P:cellulose catabolic process"/>
    <property type="evidence" value="ECO:0007669"/>
    <property type="project" value="UniProtKB-KW"/>
</dbReference>
<dbReference type="Proteomes" id="UP001201262">
    <property type="component" value="Unassembled WGS sequence"/>
</dbReference>
<evidence type="ECO:0000313" key="22">
    <source>
        <dbReference type="Proteomes" id="UP001201262"/>
    </source>
</evidence>
<dbReference type="AlphaFoldDB" id="A0AAD4KWD0"/>
<comment type="caution">
    <text evidence="21">The sequence shown here is derived from an EMBL/GenBank/DDBJ whole genome shotgun (WGS) entry which is preliminary data.</text>
</comment>
<evidence type="ECO:0000256" key="1">
    <source>
        <dbReference type="ARBA" id="ARBA00000448"/>
    </source>
</evidence>
<evidence type="ECO:0000256" key="3">
    <source>
        <dbReference type="ARBA" id="ARBA00004987"/>
    </source>
</evidence>
<dbReference type="PANTHER" id="PTHR42715:SF5">
    <property type="entry name" value="BETA-GLUCOSIDASE M-RELATED"/>
    <property type="match status" value="1"/>
</dbReference>
<dbReference type="Gene3D" id="2.60.40.10">
    <property type="entry name" value="Immunoglobulins"/>
    <property type="match status" value="1"/>
</dbReference>
<keyword evidence="8 21" id="KW-0378">Hydrolase</keyword>
<keyword evidence="22" id="KW-1185">Reference proteome</keyword>
<evidence type="ECO:0000259" key="20">
    <source>
        <dbReference type="SMART" id="SM01217"/>
    </source>
</evidence>
<dbReference type="Pfam" id="PF00933">
    <property type="entry name" value="Glyco_hydro_3"/>
    <property type="match status" value="1"/>
</dbReference>
<dbReference type="Gene3D" id="3.40.50.1700">
    <property type="entry name" value="Glycoside hydrolase family 3 C-terminal domain"/>
    <property type="match status" value="1"/>
</dbReference>